<organism evidence="2 3">
    <name type="scientific">Halorientalis brevis</name>
    <dbReference type="NCBI Taxonomy" id="1126241"/>
    <lineage>
        <taxon>Archaea</taxon>
        <taxon>Methanobacteriati</taxon>
        <taxon>Methanobacteriota</taxon>
        <taxon>Stenosarchaea group</taxon>
        <taxon>Halobacteria</taxon>
        <taxon>Halobacteriales</taxon>
        <taxon>Haloarculaceae</taxon>
        <taxon>Halorientalis</taxon>
    </lineage>
</organism>
<dbReference type="EMBL" id="JBHUDJ010000003">
    <property type="protein sequence ID" value="MFD1587192.1"/>
    <property type="molecule type" value="Genomic_DNA"/>
</dbReference>
<dbReference type="AlphaFoldDB" id="A0ABD6CA39"/>
<protein>
    <recommendedName>
        <fullName evidence="4">Glycosyltransferase RgtA/B/C/D-like domain-containing protein</fullName>
    </recommendedName>
</protein>
<evidence type="ECO:0008006" key="4">
    <source>
        <dbReference type="Google" id="ProtNLM"/>
    </source>
</evidence>
<dbReference type="RefSeq" id="WP_247374561.1">
    <property type="nucleotide sequence ID" value="NZ_JALLGV010000001.1"/>
</dbReference>
<accession>A0ABD6CA39</accession>
<feature type="transmembrane region" description="Helical" evidence="1">
    <location>
        <begin position="262"/>
        <end position="288"/>
    </location>
</feature>
<evidence type="ECO:0000313" key="2">
    <source>
        <dbReference type="EMBL" id="MFD1587192.1"/>
    </source>
</evidence>
<feature type="transmembrane region" description="Helical" evidence="1">
    <location>
        <begin position="569"/>
        <end position="589"/>
    </location>
</feature>
<feature type="transmembrane region" description="Helical" evidence="1">
    <location>
        <begin position="450"/>
        <end position="467"/>
    </location>
</feature>
<keyword evidence="1" id="KW-0812">Transmembrane</keyword>
<feature type="transmembrane region" description="Helical" evidence="1">
    <location>
        <begin position="540"/>
        <end position="557"/>
    </location>
</feature>
<name>A0ABD6CA39_9EURY</name>
<feature type="transmembrane region" description="Helical" evidence="1">
    <location>
        <begin position="176"/>
        <end position="197"/>
    </location>
</feature>
<keyword evidence="3" id="KW-1185">Reference proteome</keyword>
<feature type="transmembrane region" description="Helical" evidence="1">
    <location>
        <begin position="34"/>
        <end position="54"/>
    </location>
</feature>
<evidence type="ECO:0000256" key="1">
    <source>
        <dbReference type="SAM" id="Phobius"/>
    </source>
</evidence>
<reference evidence="2 3" key="1">
    <citation type="journal article" date="2019" name="Int. J. Syst. Evol. Microbiol.">
        <title>The Global Catalogue of Microorganisms (GCM) 10K type strain sequencing project: providing services to taxonomists for standard genome sequencing and annotation.</title>
        <authorList>
            <consortium name="The Broad Institute Genomics Platform"/>
            <consortium name="The Broad Institute Genome Sequencing Center for Infectious Disease"/>
            <person name="Wu L."/>
            <person name="Ma J."/>
        </authorList>
    </citation>
    <scope>NUCLEOTIDE SEQUENCE [LARGE SCALE GENOMIC DNA]</scope>
    <source>
        <strain evidence="2 3">CGMCC 1.12125</strain>
    </source>
</reference>
<feature type="transmembrane region" description="Helical" evidence="1">
    <location>
        <begin position="120"/>
        <end position="138"/>
    </location>
</feature>
<feature type="transmembrane region" description="Helical" evidence="1">
    <location>
        <begin position="479"/>
        <end position="496"/>
    </location>
</feature>
<feature type="transmembrane region" description="Helical" evidence="1">
    <location>
        <begin position="300"/>
        <end position="322"/>
    </location>
</feature>
<gene>
    <name evidence="2" type="ORF">ACFR9U_09370</name>
</gene>
<keyword evidence="1" id="KW-0472">Membrane</keyword>
<proteinExistence type="predicted"/>
<evidence type="ECO:0000313" key="3">
    <source>
        <dbReference type="Proteomes" id="UP001597119"/>
    </source>
</evidence>
<keyword evidence="1" id="KW-1133">Transmembrane helix</keyword>
<sequence length="614" mass="64653">MSTQRVTRSSTLTARGKAYGKLVGRAIFGDRRGLALFLGALCFFALYWRIGVFITDTNAIGTTLVNVADGHLSISTAPYGSGLNAPGTYVANGKVFGRDYGIVFLALPVLWALRASATVLAPQVVVIALWSLLLLSFAATVGRLLDSDGLVVGGSGFAVVAFVANVSVATPIEQSLFPILALQIVTMAASAFTAVLLYRLVADLTSHRLGLMAGTATVIGTPVGFWASLPKRHSFTVLAVVIVMSGLYESRKSSEKVVPRALAYAAVGYMAWIHAAEALILVLPLVVIDAATAPSNDRRSVGFVAFVFVVSLLPFFLTNLLISGNPVKPPRMLPSYQPSAADLDMSGGDNISSVPVVGKVITIASAFGSLLWDGVLVTASEPVRYYRTFVRSGYLPGVAQKDGLEAINLTILESAPLVGGLLGLPIAIVASFRSRTTGVRRYLQSPAGATDAYVLACSTLFVLLYIPKLPLHAQVTVRYLHPLFPLAIYALIRIPAVHRTLDAHWKPALWTFAGTVFIGSQLVVAYLGLTNPGLGEALQFHALLAIATGGFLGSWTVAGSLSGRVPDRIGAVTLGLTSGLGTTFVLLSGVTYFDYAGAFALPVVGLVSDLLALV</sequence>
<comment type="caution">
    <text evidence="2">The sequence shown here is derived from an EMBL/GenBank/DDBJ whole genome shotgun (WGS) entry which is preliminary data.</text>
</comment>
<dbReference type="Proteomes" id="UP001597119">
    <property type="component" value="Unassembled WGS sequence"/>
</dbReference>
<feature type="transmembrane region" description="Helical" evidence="1">
    <location>
        <begin position="508"/>
        <end position="528"/>
    </location>
</feature>
<feature type="transmembrane region" description="Helical" evidence="1">
    <location>
        <begin position="209"/>
        <end position="227"/>
    </location>
</feature>
<feature type="transmembrane region" description="Helical" evidence="1">
    <location>
        <begin position="150"/>
        <end position="170"/>
    </location>
</feature>